<sequence length="391" mass="44239">MLLVDMLCLTHKLSDRLIKRESDVVLLKACFDAHHDTHLELVNEEPSSELKVGQTVELSVAPRLGFGLLKRDVGDLLTGYRKARIKEPSFFLMTEGISNDDPVVEGHPVARYRAILCLVQLLKRSAAFLDADEPALVFIKDGKFEVPIEYDADDLKKMPLSAIQELADIIPSGTHEKQCASILAEAVVSMTEHLAGELRFKYLLTHAAELKKKFDQGYQLFAAGFSYEKVRDQVEAARVEFSGKIHKVFSDIQNQLLGVPVATIIVATQMKDAKTYGYEFWVNTAVLVGCWVFAILMVFLLHNQSHTLAVLRDEINRQKRQLKKEFAAVADSFTNTFDYLSRRAFTQRVILWVIDFFVIVGLLLSHVIYLKLTPPARDWLVGCVPVLARWF</sequence>
<keyword evidence="2" id="KW-0472">Membrane</keyword>
<keyword evidence="2" id="KW-1133">Transmembrane helix</keyword>
<feature type="transmembrane region" description="Helical" evidence="2">
    <location>
        <begin position="280"/>
        <end position="302"/>
    </location>
</feature>
<dbReference type="EMBL" id="AJ536756">
    <property type="protein sequence ID" value="CAD61111.1"/>
    <property type="molecule type" value="Genomic_DNA"/>
</dbReference>
<protein>
    <recommendedName>
        <fullName evidence="4">Phage-related membrane protein</fullName>
    </recommendedName>
</protein>
<evidence type="ECO:0008006" key="4">
    <source>
        <dbReference type="Google" id="ProtNLM"/>
    </source>
</evidence>
<evidence type="ECO:0000256" key="1">
    <source>
        <dbReference type="SAM" id="Coils"/>
    </source>
</evidence>
<dbReference type="AlphaFoldDB" id="Q84ES3"/>
<keyword evidence="2" id="KW-0812">Transmembrane</keyword>
<reference evidence="3" key="1">
    <citation type="journal article" date="2003" name="Appl. Environ. Microbiol.">
        <title>The biphenyl- and 4-chlorobiphenyl-catabolic transposon Tn4371, a member of a new family of genomic islands related to IncP and Ti plasmids.</title>
        <authorList>
            <person name="Toussaint A.C."/>
            <person name="Merlin C."/>
            <person name="Monchy S."/>
            <person name="Benotmane M.A."/>
            <person name="Leplae R."/>
            <person name="Mergeay M."/>
            <person name="Springael D."/>
        </authorList>
    </citation>
    <scope>NUCLEOTIDE SEQUENCE</scope>
    <source>
        <strain evidence="3">A5</strain>
    </source>
</reference>
<feature type="coiled-coil region" evidence="1">
    <location>
        <begin position="301"/>
        <end position="332"/>
    </location>
</feature>
<evidence type="ECO:0000313" key="3">
    <source>
        <dbReference type="EMBL" id="CAD61111.1"/>
    </source>
</evidence>
<keyword evidence="1" id="KW-0175">Coiled coil</keyword>
<evidence type="ECO:0000256" key="2">
    <source>
        <dbReference type="SAM" id="Phobius"/>
    </source>
</evidence>
<name>Q84ES3_9BURK</name>
<feature type="transmembrane region" description="Helical" evidence="2">
    <location>
        <begin position="349"/>
        <end position="370"/>
    </location>
</feature>
<proteinExistence type="predicted"/>
<accession>Q84ES3</accession>
<organism evidence="3">
    <name type="scientific">Cupriavidus oxalaticus</name>
    <dbReference type="NCBI Taxonomy" id="96344"/>
    <lineage>
        <taxon>Bacteria</taxon>
        <taxon>Pseudomonadati</taxon>
        <taxon>Pseudomonadota</taxon>
        <taxon>Betaproteobacteria</taxon>
        <taxon>Burkholderiales</taxon>
        <taxon>Burkholderiaceae</taxon>
        <taxon>Cupriavidus</taxon>
    </lineage>
</organism>